<dbReference type="OrthoDB" id="185373at2759"/>
<gene>
    <name evidence="7" type="ORF">FCM35_KLT21636</name>
</gene>
<evidence type="ECO:0000256" key="5">
    <source>
        <dbReference type="SAM" id="MobiDB-lite"/>
    </source>
</evidence>
<dbReference type="Proteomes" id="UP000623129">
    <property type="component" value="Unassembled WGS sequence"/>
</dbReference>
<name>A0A833RBQ3_9POAL</name>
<dbReference type="PANTHER" id="PTHR47936">
    <property type="entry name" value="PPR_LONG DOMAIN-CONTAINING PROTEIN"/>
    <property type="match status" value="1"/>
</dbReference>
<comment type="similarity">
    <text evidence="1">Belongs to the PPR family. P subfamily.</text>
</comment>
<dbReference type="AlphaFoldDB" id="A0A833RBQ3"/>
<evidence type="ECO:0000259" key="6">
    <source>
        <dbReference type="Pfam" id="PF23276"/>
    </source>
</evidence>
<dbReference type="EMBL" id="SWLB01000009">
    <property type="protein sequence ID" value="KAF3335032.1"/>
    <property type="molecule type" value="Genomic_DNA"/>
</dbReference>
<feature type="repeat" description="PPR" evidence="4">
    <location>
        <begin position="197"/>
        <end position="231"/>
    </location>
</feature>
<keyword evidence="2" id="KW-0677">Repeat</keyword>
<protein>
    <submittedName>
        <fullName evidence="7">Pentatricopeptide repeat-containing protein</fullName>
    </submittedName>
</protein>
<proteinExistence type="inferred from homology"/>
<dbReference type="InterPro" id="IPR002885">
    <property type="entry name" value="PPR_rpt"/>
</dbReference>
<dbReference type="Pfam" id="PF01535">
    <property type="entry name" value="PPR"/>
    <property type="match status" value="1"/>
</dbReference>
<feature type="domain" description="Pentatricopeptide repeat-containing protein-mitochondrial" evidence="6">
    <location>
        <begin position="113"/>
        <end position="216"/>
    </location>
</feature>
<comment type="caution">
    <text evidence="7">The sequence shown here is derived from an EMBL/GenBank/DDBJ whole genome shotgun (WGS) entry which is preliminary data.</text>
</comment>
<dbReference type="NCBIfam" id="TIGR00756">
    <property type="entry name" value="PPR"/>
    <property type="match status" value="4"/>
</dbReference>
<feature type="repeat" description="PPR" evidence="4">
    <location>
        <begin position="302"/>
        <end position="336"/>
    </location>
</feature>
<dbReference type="Pfam" id="PF13041">
    <property type="entry name" value="PPR_2"/>
    <property type="match status" value="2"/>
</dbReference>
<feature type="repeat" description="PPR" evidence="4">
    <location>
        <begin position="161"/>
        <end position="196"/>
    </location>
</feature>
<evidence type="ECO:0000313" key="7">
    <source>
        <dbReference type="EMBL" id="KAF3335032.1"/>
    </source>
</evidence>
<dbReference type="PANTHER" id="PTHR47936:SF3">
    <property type="entry name" value="PENTACOTRIPEPTIDE-REPEAT REGION OF PRORP DOMAIN-CONTAINING PROTEIN"/>
    <property type="match status" value="1"/>
</dbReference>
<dbReference type="PROSITE" id="PS51375">
    <property type="entry name" value="PPR"/>
    <property type="match status" value="7"/>
</dbReference>
<feature type="repeat" description="PPR" evidence="4">
    <location>
        <begin position="267"/>
        <end position="301"/>
    </location>
</feature>
<sequence>MRRLSLSVSAKHLPPEPLSHRPGASTRSDPLRSDPKPGTISYMVPLAKILKRPPNEALFIHYITVYAKAGLLHEATQLFDKMPELNCAPSTASLNQLLLVLCEKREGLYMVKDVLLKSQEKGIRVDESTFSILIEALCRNSKAKFAIEIMGLMGLFECDPDPRMYSLVLQSLCEDSNSWSDVIAFVREMQSAGFMPSILDYYKVIALLVKEGKVDEAYCFVNEMRIDGAKPDVSCYNKVLSGFSEAGRFDMVDEVFDEMLIRGLIPNVCTFEIYIGGLAKKGDVDGMVKMVKCMERAGFDANVQIYNMIIGGFMRSGELNKARELMDEMVRKGIKWNSDTLSLYYEKEIGKRQDVASS</sequence>
<dbReference type="Pfam" id="PF23276">
    <property type="entry name" value="TPR_24"/>
    <property type="match status" value="1"/>
</dbReference>
<evidence type="ECO:0000256" key="3">
    <source>
        <dbReference type="ARBA" id="ARBA00022946"/>
    </source>
</evidence>
<organism evidence="7 8">
    <name type="scientific">Carex littledalei</name>
    <dbReference type="NCBI Taxonomy" id="544730"/>
    <lineage>
        <taxon>Eukaryota</taxon>
        <taxon>Viridiplantae</taxon>
        <taxon>Streptophyta</taxon>
        <taxon>Embryophyta</taxon>
        <taxon>Tracheophyta</taxon>
        <taxon>Spermatophyta</taxon>
        <taxon>Magnoliopsida</taxon>
        <taxon>Liliopsida</taxon>
        <taxon>Poales</taxon>
        <taxon>Cyperaceae</taxon>
        <taxon>Cyperoideae</taxon>
        <taxon>Cariceae</taxon>
        <taxon>Carex</taxon>
        <taxon>Carex subgen. Euthyceras</taxon>
    </lineage>
</organism>
<evidence type="ECO:0000256" key="4">
    <source>
        <dbReference type="PROSITE-ProRule" id="PRU00708"/>
    </source>
</evidence>
<feature type="repeat" description="PPR" evidence="4">
    <location>
        <begin position="55"/>
        <end position="89"/>
    </location>
</feature>
<feature type="repeat" description="PPR" evidence="4">
    <location>
        <begin position="126"/>
        <end position="160"/>
    </location>
</feature>
<feature type="region of interest" description="Disordered" evidence="5">
    <location>
        <begin position="1"/>
        <end position="37"/>
    </location>
</feature>
<evidence type="ECO:0000313" key="8">
    <source>
        <dbReference type="Proteomes" id="UP000623129"/>
    </source>
</evidence>
<keyword evidence="8" id="KW-1185">Reference proteome</keyword>
<evidence type="ECO:0000256" key="2">
    <source>
        <dbReference type="ARBA" id="ARBA00022737"/>
    </source>
</evidence>
<keyword evidence="3" id="KW-0809">Transit peptide</keyword>
<evidence type="ECO:0000256" key="1">
    <source>
        <dbReference type="ARBA" id="ARBA00007626"/>
    </source>
</evidence>
<dbReference type="Gene3D" id="1.25.40.10">
    <property type="entry name" value="Tetratricopeptide repeat domain"/>
    <property type="match status" value="3"/>
</dbReference>
<feature type="repeat" description="PPR" evidence="4">
    <location>
        <begin position="232"/>
        <end position="266"/>
    </location>
</feature>
<dbReference type="InterPro" id="IPR011990">
    <property type="entry name" value="TPR-like_helical_dom_sf"/>
</dbReference>
<dbReference type="InterPro" id="IPR057027">
    <property type="entry name" value="TPR_mt"/>
</dbReference>
<accession>A0A833RBQ3</accession>
<reference evidence="7" key="1">
    <citation type="submission" date="2020-01" db="EMBL/GenBank/DDBJ databases">
        <title>Genome sequence of Kobresia littledalei, the first chromosome-level genome in the family Cyperaceae.</title>
        <authorList>
            <person name="Qu G."/>
        </authorList>
    </citation>
    <scope>NUCLEOTIDE SEQUENCE</scope>
    <source>
        <strain evidence="7">C.B.Clarke</strain>
        <tissue evidence="7">Leaf</tissue>
    </source>
</reference>